<dbReference type="AlphaFoldDB" id="A0A0C3C9D5"/>
<feature type="domain" description="HTH CENPB-type" evidence="2">
    <location>
        <begin position="19"/>
        <end position="84"/>
    </location>
</feature>
<feature type="non-terminal residue" evidence="3">
    <location>
        <position position="1"/>
    </location>
</feature>
<keyword evidence="4" id="KW-1185">Reference proteome</keyword>
<dbReference type="PANTHER" id="PTHR19303">
    <property type="entry name" value="TRANSPOSON"/>
    <property type="match status" value="1"/>
</dbReference>
<organism evidence="3 4">
    <name type="scientific">Hebeloma cylindrosporum</name>
    <dbReference type="NCBI Taxonomy" id="76867"/>
    <lineage>
        <taxon>Eukaryota</taxon>
        <taxon>Fungi</taxon>
        <taxon>Dikarya</taxon>
        <taxon>Basidiomycota</taxon>
        <taxon>Agaricomycotina</taxon>
        <taxon>Agaricomycetes</taxon>
        <taxon>Agaricomycetidae</taxon>
        <taxon>Agaricales</taxon>
        <taxon>Agaricineae</taxon>
        <taxon>Hymenogastraceae</taxon>
        <taxon>Hebeloma</taxon>
    </lineage>
</organism>
<dbReference type="PANTHER" id="PTHR19303:SF74">
    <property type="entry name" value="POGO TRANSPOSABLE ELEMENT WITH KRAB DOMAIN"/>
    <property type="match status" value="1"/>
</dbReference>
<dbReference type="GO" id="GO:0003677">
    <property type="term" value="F:DNA binding"/>
    <property type="evidence" value="ECO:0007669"/>
    <property type="project" value="UniProtKB-KW"/>
</dbReference>
<evidence type="ECO:0000313" key="4">
    <source>
        <dbReference type="Proteomes" id="UP000053424"/>
    </source>
</evidence>
<evidence type="ECO:0000256" key="1">
    <source>
        <dbReference type="ARBA" id="ARBA00023125"/>
    </source>
</evidence>
<dbReference type="STRING" id="686832.A0A0C3C9D5"/>
<evidence type="ECO:0000259" key="2">
    <source>
        <dbReference type="PROSITE" id="PS51253"/>
    </source>
</evidence>
<reference evidence="3 4" key="1">
    <citation type="submission" date="2014-04" db="EMBL/GenBank/DDBJ databases">
        <authorList>
            <consortium name="DOE Joint Genome Institute"/>
            <person name="Kuo A."/>
            <person name="Gay G."/>
            <person name="Dore J."/>
            <person name="Kohler A."/>
            <person name="Nagy L.G."/>
            <person name="Floudas D."/>
            <person name="Copeland A."/>
            <person name="Barry K.W."/>
            <person name="Cichocki N."/>
            <person name="Veneault-Fourrey C."/>
            <person name="LaButti K."/>
            <person name="Lindquist E.A."/>
            <person name="Lipzen A."/>
            <person name="Lundell T."/>
            <person name="Morin E."/>
            <person name="Murat C."/>
            <person name="Sun H."/>
            <person name="Tunlid A."/>
            <person name="Henrissat B."/>
            <person name="Grigoriev I.V."/>
            <person name="Hibbett D.S."/>
            <person name="Martin F."/>
            <person name="Nordberg H.P."/>
            <person name="Cantor M.N."/>
            <person name="Hua S.X."/>
        </authorList>
    </citation>
    <scope>NUCLEOTIDE SEQUENCE [LARGE SCALE GENOMIC DNA]</scope>
    <source>
        <strain evidence="4">h7</strain>
    </source>
</reference>
<keyword evidence="1" id="KW-0238">DNA-binding</keyword>
<gene>
    <name evidence="3" type="ORF">M413DRAFT_39802</name>
</gene>
<protein>
    <recommendedName>
        <fullName evidence="2">HTH CENPB-type domain-containing protein</fullName>
    </recommendedName>
</protein>
<proteinExistence type="predicted"/>
<sequence length="223" mass="25212">VAHSTLTDRAKGRHISLKEASKKKQILAPEAEKALLDWAVQSGETGLPYSKLSLRSHASALRGSIVGKRFHEKFEARHPILKKAKGSKLDPKRAKHFNKAVVDDFFDKWEELNTTHSGIPPEHIWNMDEKGIQMGGGRKGNGRKFYFSREQAECFRISSDNLELVTVLECVSAAGESTRPSFVLKEGILPDLRDLDHELIYRTESGWTDNHHAAEWIEEVFLP</sequence>
<dbReference type="Proteomes" id="UP000053424">
    <property type="component" value="Unassembled WGS sequence"/>
</dbReference>
<dbReference type="OrthoDB" id="3265672at2759"/>
<feature type="non-terminal residue" evidence="3">
    <location>
        <position position="223"/>
    </location>
</feature>
<dbReference type="GO" id="GO:0005634">
    <property type="term" value="C:nucleus"/>
    <property type="evidence" value="ECO:0007669"/>
    <property type="project" value="TreeGrafter"/>
</dbReference>
<dbReference type="HOGENOM" id="CLU_013929_2_0_1"/>
<dbReference type="PROSITE" id="PS51253">
    <property type="entry name" value="HTH_CENPB"/>
    <property type="match status" value="1"/>
</dbReference>
<dbReference type="EMBL" id="KN831781">
    <property type="protein sequence ID" value="KIM40829.1"/>
    <property type="molecule type" value="Genomic_DNA"/>
</dbReference>
<reference evidence="4" key="2">
    <citation type="submission" date="2015-01" db="EMBL/GenBank/DDBJ databases">
        <title>Evolutionary Origins and Diversification of the Mycorrhizal Mutualists.</title>
        <authorList>
            <consortium name="DOE Joint Genome Institute"/>
            <consortium name="Mycorrhizal Genomics Consortium"/>
            <person name="Kohler A."/>
            <person name="Kuo A."/>
            <person name="Nagy L.G."/>
            <person name="Floudas D."/>
            <person name="Copeland A."/>
            <person name="Barry K.W."/>
            <person name="Cichocki N."/>
            <person name="Veneault-Fourrey C."/>
            <person name="LaButti K."/>
            <person name="Lindquist E.A."/>
            <person name="Lipzen A."/>
            <person name="Lundell T."/>
            <person name="Morin E."/>
            <person name="Murat C."/>
            <person name="Riley R."/>
            <person name="Ohm R."/>
            <person name="Sun H."/>
            <person name="Tunlid A."/>
            <person name="Henrissat B."/>
            <person name="Grigoriev I.V."/>
            <person name="Hibbett D.S."/>
            <person name="Martin F."/>
        </authorList>
    </citation>
    <scope>NUCLEOTIDE SEQUENCE [LARGE SCALE GENOMIC DNA]</scope>
    <source>
        <strain evidence="4">h7</strain>
    </source>
</reference>
<evidence type="ECO:0000313" key="3">
    <source>
        <dbReference type="EMBL" id="KIM40829.1"/>
    </source>
</evidence>
<dbReference type="InterPro" id="IPR006600">
    <property type="entry name" value="HTH_CenpB_DNA-bd_dom"/>
</dbReference>
<dbReference type="InterPro" id="IPR050863">
    <property type="entry name" value="CenT-Element_Derived"/>
</dbReference>
<accession>A0A0C3C9D5</accession>
<name>A0A0C3C9D5_HEBCY</name>